<organism evidence="2 3">
    <name type="scientific">Candidatus Francisella endociliophora</name>
    <dbReference type="NCBI Taxonomy" id="653937"/>
    <lineage>
        <taxon>Bacteria</taxon>
        <taxon>Pseudomonadati</taxon>
        <taxon>Pseudomonadota</taxon>
        <taxon>Gammaproteobacteria</taxon>
        <taxon>Thiotrichales</taxon>
        <taxon>Francisellaceae</taxon>
        <taxon>Francisella</taxon>
    </lineage>
</organism>
<dbReference type="RefSeq" id="WP_040008880.1">
    <property type="nucleotide sequence ID" value="NZ_CP009574.1"/>
</dbReference>
<dbReference type="Proteomes" id="UP000029672">
    <property type="component" value="Chromosome"/>
</dbReference>
<dbReference type="HOGENOM" id="CLU_118578_0_0_6"/>
<dbReference type="GO" id="GO:0016747">
    <property type="term" value="F:acyltransferase activity, transferring groups other than amino-acyl groups"/>
    <property type="evidence" value="ECO:0007669"/>
    <property type="project" value="InterPro"/>
</dbReference>
<accession>A0A097ENY4</accession>
<proteinExistence type="predicted"/>
<sequence>MSHFDMLVKLYELDTNLNCIDKLKEEKVIIRKPIAPEKSVILNWIKGNFAQAWANEAEVAFMNSPKSIFIATKENKLIGFACYDATVLNFFGPTGVCESTRGLGVGKALLKACLVDMKLKGYAYAIIGAVGPAEFYEKAVGAVKIENSWPGAYRDMLK</sequence>
<protein>
    <recommendedName>
        <fullName evidence="1">N-acetyltransferase domain-containing protein</fullName>
    </recommendedName>
</protein>
<gene>
    <name evidence="2" type="ORF">LO80_04355</name>
</gene>
<dbReference type="EMBL" id="CP009574">
    <property type="protein sequence ID" value="AIT09274.1"/>
    <property type="molecule type" value="Genomic_DNA"/>
</dbReference>
<name>A0A097ENY4_9GAMM</name>
<evidence type="ECO:0000259" key="1">
    <source>
        <dbReference type="PROSITE" id="PS51186"/>
    </source>
</evidence>
<dbReference type="OrthoDB" id="4016818at2"/>
<dbReference type="InterPro" id="IPR000182">
    <property type="entry name" value="GNAT_dom"/>
</dbReference>
<feature type="domain" description="N-acetyltransferase" evidence="1">
    <location>
        <begin position="28"/>
        <end position="158"/>
    </location>
</feature>
<evidence type="ECO:0000313" key="3">
    <source>
        <dbReference type="Proteomes" id="UP000029672"/>
    </source>
</evidence>
<dbReference type="AlphaFoldDB" id="A0A097ENY4"/>
<dbReference type="Gene3D" id="3.40.630.30">
    <property type="match status" value="1"/>
</dbReference>
<dbReference type="InterPro" id="IPR016181">
    <property type="entry name" value="Acyl_CoA_acyltransferase"/>
</dbReference>
<dbReference type="PROSITE" id="PS51186">
    <property type="entry name" value="GNAT"/>
    <property type="match status" value="1"/>
</dbReference>
<dbReference type="eggNOG" id="COG3153">
    <property type="taxonomic scope" value="Bacteria"/>
</dbReference>
<evidence type="ECO:0000313" key="2">
    <source>
        <dbReference type="EMBL" id="AIT09274.1"/>
    </source>
</evidence>
<dbReference type="Pfam" id="PF13508">
    <property type="entry name" value="Acetyltransf_7"/>
    <property type="match status" value="1"/>
</dbReference>
<dbReference type="KEGG" id="frf:LO80_04355"/>
<keyword evidence="3" id="KW-1185">Reference proteome</keyword>
<reference evidence="2 3" key="1">
    <citation type="submission" date="2014-10" db="EMBL/GenBank/DDBJ databases">
        <title>Whole genome sequence of Francisella endociliophora strain FSC1006, isolated from a laboratory culture of the marine ciliate Euplotes raikovi.</title>
        <authorList>
            <person name="Granberg M."/>
            <person name="Backman S."/>
            <person name="Lundmark E."/>
            <person name="Nilsson E."/>
            <person name="Karlsson E."/>
            <person name="Thelaus J."/>
            <person name="Ohrman C."/>
            <person name="Larkeryd A."/>
            <person name="Stenberg P."/>
        </authorList>
    </citation>
    <scope>NUCLEOTIDE SEQUENCE [LARGE SCALE GENOMIC DNA]</scope>
    <source>
        <strain evidence="2 3">FSC1006</strain>
    </source>
</reference>
<dbReference type="SUPFAM" id="SSF55729">
    <property type="entry name" value="Acyl-CoA N-acyltransferases (Nat)"/>
    <property type="match status" value="1"/>
</dbReference>
<dbReference type="CDD" id="cd04301">
    <property type="entry name" value="NAT_SF"/>
    <property type="match status" value="1"/>
</dbReference>